<protein>
    <submittedName>
        <fullName evidence="3">Dynein heavy chain</fullName>
    </submittedName>
</protein>
<dbReference type="InterPro" id="IPR042219">
    <property type="entry name" value="AAA_lid_11_sf"/>
</dbReference>
<dbReference type="OrthoDB" id="447173at2759"/>
<reference evidence="3 4" key="1">
    <citation type="submission" date="2016-02" db="EMBL/GenBank/DDBJ databases">
        <title>Complete genome sequence and transcriptome regulation of the pentose utilising yeast Sugiyamaella lignohabitans.</title>
        <authorList>
            <person name="Bellasio M."/>
            <person name="Peymann A."/>
            <person name="Valli M."/>
            <person name="Sipitzky M."/>
            <person name="Graf A."/>
            <person name="Sauer M."/>
            <person name="Marx H."/>
            <person name="Mattanovich D."/>
        </authorList>
    </citation>
    <scope>NUCLEOTIDE SEQUENCE [LARGE SCALE GENOMIC DNA]</scope>
    <source>
        <strain evidence="3 4">CBS 10342</strain>
    </source>
</reference>
<dbReference type="Proteomes" id="UP000189580">
    <property type="component" value="Chromosome b"/>
</dbReference>
<dbReference type="Gene3D" id="1.10.8.720">
    <property type="entry name" value="Region D6 of dynein motor"/>
    <property type="match status" value="1"/>
</dbReference>
<dbReference type="PANTHER" id="PTHR45703">
    <property type="entry name" value="DYNEIN HEAVY CHAIN"/>
    <property type="match status" value="1"/>
</dbReference>
<evidence type="ECO:0000259" key="2">
    <source>
        <dbReference type="Pfam" id="PF18198"/>
    </source>
</evidence>
<dbReference type="Pfam" id="PF03028">
    <property type="entry name" value="Dynein_heavy"/>
    <property type="match status" value="1"/>
</dbReference>
<dbReference type="EMBL" id="CP014503">
    <property type="protein sequence ID" value="ANB15354.1"/>
    <property type="molecule type" value="Genomic_DNA"/>
</dbReference>
<dbReference type="PANTHER" id="PTHR45703:SF36">
    <property type="entry name" value="DYNEIN HEAVY CHAIN, CYTOPLASMIC"/>
    <property type="match status" value="1"/>
</dbReference>
<dbReference type="GO" id="GO:0008569">
    <property type="term" value="F:minus-end-directed microtubule motor activity"/>
    <property type="evidence" value="ECO:0007669"/>
    <property type="project" value="InterPro"/>
</dbReference>
<feature type="domain" description="Dynein heavy chain AAA lid" evidence="2">
    <location>
        <begin position="107"/>
        <end position="254"/>
    </location>
</feature>
<accession>A0A167FIQ8</accession>
<evidence type="ECO:0000313" key="3">
    <source>
        <dbReference type="EMBL" id="ANB15354.1"/>
    </source>
</evidence>
<dbReference type="AlphaFoldDB" id="A0A167FIQ8"/>
<dbReference type="GO" id="GO:0007018">
    <property type="term" value="P:microtubule-based movement"/>
    <property type="evidence" value="ECO:0007669"/>
    <property type="project" value="InterPro"/>
</dbReference>
<dbReference type="Gene3D" id="3.40.50.300">
    <property type="entry name" value="P-loop containing nucleotide triphosphate hydrolases"/>
    <property type="match status" value="1"/>
</dbReference>
<name>A0A167FIQ8_9ASCO</name>
<dbReference type="GeneID" id="30034952"/>
<dbReference type="FunFam" id="1.10.8.720:FF:000003">
    <property type="entry name" value="Cytoplasmic dynein heavy chain 2"/>
    <property type="match status" value="1"/>
</dbReference>
<dbReference type="InterPro" id="IPR026983">
    <property type="entry name" value="DHC"/>
</dbReference>
<dbReference type="KEGG" id="slb:AWJ20_2981"/>
<organism evidence="3 4">
    <name type="scientific">Sugiyamaella lignohabitans</name>
    <dbReference type="NCBI Taxonomy" id="796027"/>
    <lineage>
        <taxon>Eukaryota</taxon>
        <taxon>Fungi</taxon>
        <taxon>Dikarya</taxon>
        <taxon>Ascomycota</taxon>
        <taxon>Saccharomycotina</taxon>
        <taxon>Dipodascomycetes</taxon>
        <taxon>Dipodascales</taxon>
        <taxon>Trichomonascaceae</taxon>
        <taxon>Sugiyamaella</taxon>
    </lineage>
</organism>
<keyword evidence="4" id="KW-1185">Reference proteome</keyword>
<proteinExistence type="predicted"/>
<feature type="domain" description="Dynein heavy chain region D6 P-loop" evidence="1">
    <location>
        <begin position="1"/>
        <end position="76"/>
    </location>
</feature>
<dbReference type="InterPro" id="IPR041658">
    <property type="entry name" value="AAA_lid_11"/>
</dbReference>
<dbReference type="GO" id="GO:0051959">
    <property type="term" value="F:dynein light intermediate chain binding"/>
    <property type="evidence" value="ECO:0007669"/>
    <property type="project" value="InterPro"/>
</dbReference>
<dbReference type="GO" id="GO:0045505">
    <property type="term" value="F:dynein intermediate chain binding"/>
    <property type="evidence" value="ECO:0007669"/>
    <property type="project" value="InterPro"/>
</dbReference>
<dbReference type="GO" id="GO:0030286">
    <property type="term" value="C:dynein complex"/>
    <property type="evidence" value="ECO:0007669"/>
    <property type="project" value="InterPro"/>
</dbReference>
<evidence type="ECO:0000313" key="4">
    <source>
        <dbReference type="Proteomes" id="UP000189580"/>
    </source>
</evidence>
<gene>
    <name evidence="3" type="primary">DYN1</name>
    <name evidence="3" type="ORF">AWJ20_2981</name>
</gene>
<dbReference type="InterPro" id="IPR004273">
    <property type="entry name" value="Dynein_heavy_D6_P-loop"/>
</dbReference>
<dbReference type="InterPro" id="IPR027417">
    <property type="entry name" value="P-loop_NTPase"/>
</dbReference>
<sequence length="264" mass="29882">MGSSEGLTGAEKAIQIASKDGSWVVLQNLHLSPDWIEGLEKLIESLQAHHSFRLFFTISLAASVPVTLLRTSRILTFERAAGIQSSMRQSLEGVSAFDMSKLPVERARLYYLLSWVHSIIVERLNFVPLGWSKTYAFNASDFESGLFVIDKWIDDESKNRTNISPSAIPWKALRTLIINTVYGGKIDISDDEIKTHPIVNRAFSKDAYSLGYELVEGESLSVVPEENDRESIFKWIDRLPERESPRWLGLEEDAEESMMKILSK</sequence>
<dbReference type="Pfam" id="PF18198">
    <property type="entry name" value="AAA_lid_11"/>
    <property type="match status" value="1"/>
</dbReference>
<evidence type="ECO:0000259" key="1">
    <source>
        <dbReference type="Pfam" id="PF03028"/>
    </source>
</evidence>
<dbReference type="RefSeq" id="XP_018737831.1">
    <property type="nucleotide sequence ID" value="XM_018879965.1"/>
</dbReference>